<keyword evidence="3" id="KW-1185">Reference proteome</keyword>
<evidence type="ECO:0000256" key="1">
    <source>
        <dbReference type="SAM" id="MobiDB-lite"/>
    </source>
</evidence>
<feature type="compositionally biased region" description="Polar residues" evidence="1">
    <location>
        <begin position="31"/>
        <end position="42"/>
    </location>
</feature>
<name>A0AAD1X6F6_EUPCR</name>
<dbReference type="Proteomes" id="UP001295684">
    <property type="component" value="Unassembled WGS sequence"/>
</dbReference>
<proteinExistence type="predicted"/>
<evidence type="ECO:0000313" key="3">
    <source>
        <dbReference type="Proteomes" id="UP001295684"/>
    </source>
</evidence>
<accession>A0AAD1X6F6</accession>
<dbReference type="AlphaFoldDB" id="A0AAD1X6F6"/>
<evidence type="ECO:0000313" key="2">
    <source>
        <dbReference type="EMBL" id="CAI2359431.1"/>
    </source>
</evidence>
<feature type="region of interest" description="Disordered" evidence="1">
    <location>
        <begin position="24"/>
        <end position="43"/>
    </location>
</feature>
<sequence>MSGITNYLPSTGLKKGKKLFDIGSPTKRLSKQTPADSPNNKSIIEERRHIDVTVRSKSSAKKHEYKRKVEEAFRPDIHYNKITKDIFQYNFKKIGFDLEKVSGEGINHYHIRKMFNRLGYQITGFLSIDALLACKKVQDLGFEQSKPFERYIRAREKMNRSVDNTNIFSDNELLESAISSPINIDSLLIWTINNESSLTEFKKENYSGIRLYHQSACSKDKLKKYLKKRGKATDDNIKIIDSLFDHNLYEGIEENHHFQTHKDNSLTTRTVPQKLQNIRKFTKLLRYADEPYKFTKHIKSKKAIMRLVKDMQVSNRGKSILRKKIQEYKSASPSPEEQETIDSAVFRANQRVLSRTLKERFEEKKHLDIYIRNSFDPVHATWVKKILDPRKLTQTKKVLKISPNSRMKFKDRMRVQQLCESRNRQTL</sequence>
<comment type="caution">
    <text evidence="2">The sequence shown here is derived from an EMBL/GenBank/DDBJ whole genome shotgun (WGS) entry which is preliminary data.</text>
</comment>
<reference evidence="2" key="1">
    <citation type="submission" date="2023-07" db="EMBL/GenBank/DDBJ databases">
        <authorList>
            <consortium name="AG Swart"/>
            <person name="Singh M."/>
            <person name="Singh A."/>
            <person name="Seah K."/>
            <person name="Emmerich C."/>
        </authorList>
    </citation>
    <scope>NUCLEOTIDE SEQUENCE</scope>
    <source>
        <strain evidence="2">DP1</strain>
    </source>
</reference>
<gene>
    <name evidence="2" type="ORF">ECRASSUSDP1_LOCUS722</name>
</gene>
<dbReference type="EMBL" id="CAMPGE010000679">
    <property type="protein sequence ID" value="CAI2359431.1"/>
    <property type="molecule type" value="Genomic_DNA"/>
</dbReference>
<organism evidence="2 3">
    <name type="scientific">Euplotes crassus</name>
    <dbReference type="NCBI Taxonomy" id="5936"/>
    <lineage>
        <taxon>Eukaryota</taxon>
        <taxon>Sar</taxon>
        <taxon>Alveolata</taxon>
        <taxon>Ciliophora</taxon>
        <taxon>Intramacronucleata</taxon>
        <taxon>Spirotrichea</taxon>
        <taxon>Hypotrichia</taxon>
        <taxon>Euplotida</taxon>
        <taxon>Euplotidae</taxon>
        <taxon>Moneuplotes</taxon>
    </lineage>
</organism>
<protein>
    <submittedName>
        <fullName evidence="2">Uncharacterized protein</fullName>
    </submittedName>
</protein>